<dbReference type="PANTHER" id="PTHR35400">
    <property type="entry name" value="SLR1083 PROTEIN"/>
    <property type="match status" value="1"/>
</dbReference>
<evidence type="ECO:0000313" key="3">
    <source>
        <dbReference type="Proteomes" id="UP000070188"/>
    </source>
</evidence>
<dbReference type="InterPro" id="IPR012296">
    <property type="entry name" value="Nuclease_put_TT1808"/>
</dbReference>
<dbReference type="EMBL" id="LAXD01000001">
    <property type="protein sequence ID" value="KWX01784.1"/>
    <property type="molecule type" value="Genomic_DNA"/>
</dbReference>
<dbReference type="PANTHER" id="PTHR35400:SF3">
    <property type="entry name" value="SLL1072 PROTEIN"/>
    <property type="match status" value="1"/>
</dbReference>
<dbReference type="CDD" id="cd06260">
    <property type="entry name" value="DUF820-like"/>
    <property type="match status" value="1"/>
</dbReference>
<sequence>MRSMTVALEHPGPWTAEDVLAMPEDPTHARYEVIDGGLIVTPAPGFPHQRASFRLHVLLAEAAQAAGADVEVIENVNVLLPAGLTVPDVVVVDAEVARRAGAAVDASAVRAVVEIVSPSTQRMDRLVKPGVYAEAGIPVLWRVELEPVPAVIVSELRDGRYVESAVARAGQPATIPVPFPVKLDPRDLVLV</sequence>
<dbReference type="SUPFAM" id="SSF52980">
    <property type="entry name" value="Restriction endonuclease-like"/>
    <property type="match status" value="1"/>
</dbReference>
<evidence type="ECO:0000313" key="2">
    <source>
        <dbReference type="EMBL" id="KWX01784.1"/>
    </source>
</evidence>
<feature type="domain" description="Putative restriction endonuclease" evidence="1">
    <location>
        <begin position="17"/>
        <end position="180"/>
    </location>
</feature>
<evidence type="ECO:0000259" key="1">
    <source>
        <dbReference type="Pfam" id="PF05685"/>
    </source>
</evidence>
<organism evidence="2 3">
    <name type="scientific">Carbonactinospora thermoautotrophica</name>
    <dbReference type="NCBI Taxonomy" id="1469144"/>
    <lineage>
        <taxon>Bacteria</taxon>
        <taxon>Bacillati</taxon>
        <taxon>Actinomycetota</taxon>
        <taxon>Actinomycetes</taxon>
        <taxon>Kitasatosporales</taxon>
        <taxon>Carbonactinosporaceae</taxon>
        <taxon>Carbonactinospora</taxon>
    </lineage>
</organism>
<dbReference type="AlphaFoldDB" id="A0A132MVF3"/>
<gene>
    <name evidence="2" type="ORF">LI90_2816</name>
</gene>
<reference evidence="3" key="1">
    <citation type="submission" date="2015-04" db="EMBL/GenBank/DDBJ databases">
        <title>Physiological reanalysis, assessment of diazotrophy, and genome sequences of multiple isolates of Streptomyces thermoautotrophicus.</title>
        <authorList>
            <person name="MacKellar D.C."/>
            <person name="Lieber L."/>
            <person name="Norman J."/>
            <person name="Bolger A."/>
            <person name="Tobin C."/>
            <person name="Murray J.W."/>
            <person name="Chang R."/>
            <person name="Ford T."/>
            <person name="Nguyen P.Q."/>
            <person name="Woodward J."/>
            <person name="Permingeat H."/>
            <person name="Joshi N.S."/>
            <person name="Silver P.A."/>
            <person name="Usadel B."/>
            <person name="Rutherford A.W."/>
            <person name="Friesen M."/>
            <person name="Prell J."/>
        </authorList>
    </citation>
    <scope>NUCLEOTIDE SEQUENCE [LARGE SCALE GENOMIC DNA]</scope>
    <source>
        <strain evidence="3">H1</strain>
    </source>
</reference>
<name>A0A132MVF3_9ACTN</name>
<dbReference type="STRING" id="1469144.LI90_2816"/>
<proteinExistence type="predicted"/>
<dbReference type="Pfam" id="PF05685">
    <property type="entry name" value="Uma2"/>
    <property type="match status" value="1"/>
</dbReference>
<protein>
    <recommendedName>
        <fullName evidence="1">Putative restriction endonuclease domain-containing protein</fullName>
    </recommendedName>
</protein>
<keyword evidence="3" id="KW-1185">Reference proteome</keyword>
<dbReference type="InterPro" id="IPR011335">
    <property type="entry name" value="Restrct_endonuc-II-like"/>
</dbReference>
<dbReference type="InterPro" id="IPR008538">
    <property type="entry name" value="Uma2"/>
</dbReference>
<comment type="caution">
    <text evidence="2">The sequence shown here is derived from an EMBL/GenBank/DDBJ whole genome shotgun (WGS) entry which is preliminary data.</text>
</comment>
<accession>A0A132MVF3</accession>
<dbReference type="Proteomes" id="UP000070188">
    <property type="component" value="Unassembled WGS sequence"/>
</dbReference>
<dbReference type="PATRIC" id="fig|1469144.10.peg.3045"/>
<dbReference type="Gene3D" id="3.90.1570.10">
    <property type="entry name" value="tt1808, chain A"/>
    <property type="match status" value="1"/>
</dbReference>